<feature type="region of interest" description="Disordered" evidence="1">
    <location>
        <begin position="108"/>
        <end position="137"/>
    </location>
</feature>
<name>A0A8K0FZ01_IGNLU</name>
<evidence type="ECO:0000313" key="3">
    <source>
        <dbReference type="Proteomes" id="UP000801492"/>
    </source>
</evidence>
<dbReference type="Proteomes" id="UP000801492">
    <property type="component" value="Unassembled WGS sequence"/>
</dbReference>
<reference evidence="2" key="1">
    <citation type="submission" date="2019-08" db="EMBL/GenBank/DDBJ databases">
        <title>The genome of the North American firefly Photinus pyralis.</title>
        <authorList>
            <consortium name="Photinus pyralis genome working group"/>
            <person name="Fallon T.R."/>
            <person name="Sander Lower S.E."/>
            <person name="Weng J.-K."/>
        </authorList>
    </citation>
    <scope>NUCLEOTIDE SEQUENCE</scope>
    <source>
        <strain evidence="2">TRF0915ILg1</strain>
        <tissue evidence="2">Whole body</tissue>
    </source>
</reference>
<organism evidence="2 3">
    <name type="scientific">Ignelater luminosus</name>
    <name type="common">Cucubano</name>
    <name type="synonym">Pyrophorus luminosus</name>
    <dbReference type="NCBI Taxonomy" id="2038154"/>
    <lineage>
        <taxon>Eukaryota</taxon>
        <taxon>Metazoa</taxon>
        <taxon>Ecdysozoa</taxon>
        <taxon>Arthropoda</taxon>
        <taxon>Hexapoda</taxon>
        <taxon>Insecta</taxon>
        <taxon>Pterygota</taxon>
        <taxon>Neoptera</taxon>
        <taxon>Endopterygota</taxon>
        <taxon>Coleoptera</taxon>
        <taxon>Polyphaga</taxon>
        <taxon>Elateriformia</taxon>
        <taxon>Elateroidea</taxon>
        <taxon>Elateridae</taxon>
        <taxon>Agrypninae</taxon>
        <taxon>Pyrophorini</taxon>
        <taxon>Ignelater</taxon>
    </lineage>
</organism>
<keyword evidence="3" id="KW-1185">Reference proteome</keyword>
<accession>A0A8K0FZ01</accession>
<comment type="caution">
    <text evidence="2">The sequence shown here is derived from an EMBL/GenBank/DDBJ whole genome shotgun (WGS) entry which is preliminary data.</text>
</comment>
<feature type="compositionally biased region" description="Basic residues" evidence="1">
    <location>
        <begin position="70"/>
        <end position="80"/>
    </location>
</feature>
<protein>
    <submittedName>
        <fullName evidence="2">Uncharacterized protein</fullName>
    </submittedName>
</protein>
<evidence type="ECO:0000256" key="1">
    <source>
        <dbReference type="SAM" id="MobiDB-lite"/>
    </source>
</evidence>
<proteinExistence type="predicted"/>
<sequence length="137" mass="15875">MLKQIEDLSIEDLRMFAFKLNKYEREKIGQFTTGENGTYTTEHSNSIQLIPDSPTRENPSFSNEEYQTAKQKKPRKQTRLRSKEENKVAIENKFDILPEESIEVEANEGVKTESIDTSTRKTGQPIRIPPIVMKNKQ</sequence>
<dbReference type="EMBL" id="VTPC01091129">
    <property type="protein sequence ID" value="KAF2879599.1"/>
    <property type="molecule type" value="Genomic_DNA"/>
</dbReference>
<gene>
    <name evidence="2" type="ORF">ILUMI_26573</name>
</gene>
<feature type="compositionally biased region" description="Polar residues" evidence="1">
    <location>
        <begin position="33"/>
        <end position="48"/>
    </location>
</feature>
<dbReference type="AlphaFoldDB" id="A0A8K0FZ01"/>
<feature type="region of interest" description="Disordered" evidence="1">
    <location>
        <begin position="33"/>
        <end position="84"/>
    </location>
</feature>
<feature type="compositionally biased region" description="Polar residues" evidence="1">
    <location>
        <begin position="56"/>
        <end position="69"/>
    </location>
</feature>
<evidence type="ECO:0000313" key="2">
    <source>
        <dbReference type="EMBL" id="KAF2879599.1"/>
    </source>
</evidence>